<protein>
    <submittedName>
        <fullName evidence="1">Uncharacterized protein</fullName>
    </submittedName>
</protein>
<proteinExistence type="predicted"/>
<reference evidence="1" key="1">
    <citation type="submission" date="2018-05" db="EMBL/GenBank/DDBJ databases">
        <authorList>
            <person name="Lanie J.A."/>
            <person name="Ng W.-L."/>
            <person name="Kazmierczak K.M."/>
            <person name="Andrzejewski T.M."/>
            <person name="Davidsen T.M."/>
            <person name="Wayne K.J."/>
            <person name="Tettelin H."/>
            <person name="Glass J.I."/>
            <person name="Rusch D."/>
            <person name="Podicherti R."/>
            <person name="Tsui H.-C.T."/>
            <person name="Winkler M.E."/>
        </authorList>
    </citation>
    <scope>NUCLEOTIDE SEQUENCE</scope>
</reference>
<dbReference type="EMBL" id="UINC01002495">
    <property type="protein sequence ID" value="SUZ97296.1"/>
    <property type="molecule type" value="Genomic_DNA"/>
</dbReference>
<accession>A0A381RZK6</accession>
<gene>
    <name evidence="1" type="ORF">METZ01_LOCUS50150</name>
</gene>
<sequence>MIYLNYSMTYDRFTQSLTDALPPKGITDLLTALWWEKKGDWHKAHIITQEIHTNDASLIHAYLHRREGDLSNANYWYRTAGVSAFIGGLNKEWGTLVKRLL</sequence>
<name>A0A381RZK6_9ZZZZ</name>
<evidence type="ECO:0000313" key="1">
    <source>
        <dbReference type="EMBL" id="SUZ97296.1"/>
    </source>
</evidence>
<dbReference type="AlphaFoldDB" id="A0A381RZK6"/>
<organism evidence="1">
    <name type="scientific">marine metagenome</name>
    <dbReference type="NCBI Taxonomy" id="408172"/>
    <lineage>
        <taxon>unclassified sequences</taxon>
        <taxon>metagenomes</taxon>
        <taxon>ecological metagenomes</taxon>
    </lineage>
</organism>